<dbReference type="PANTHER" id="PTHR13696:SF52">
    <property type="entry name" value="PARA FAMILY PROTEIN CT_582"/>
    <property type="match status" value="1"/>
</dbReference>
<dbReference type="RefSeq" id="WP_352987187.1">
    <property type="nucleotide sequence ID" value="NZ_JBEQNA010000024.1"/>
</dbReference>
<sequence length="234" mass="25837">MSRRIITVASWKGGVGKTTLAYEVAYQTGAVLVDLDWDRGSSTRAWGYRTERRMRSPLLSALETGKTPKWIPGGESKPDLLPGHEDFALAQPEAETMADLLEKWAAEWDRDLVVDTHPGGSTPSTLGAMAAADRILVPALFEEKPMEALEGMLEQVPDYPLLVIPNEISGVPKSRYIQWLRRITGEAGVAVGPIVHEYTWLESRTLRRAVSSEPIAKRAEPFVEEISRVVEAAS</sequence>
<dbReference type="InterPro" id="IPR025669">
    <property type="entry name" value="AAA_dom"/>
</dbReference>
<protein>
    <submittedName>
        <fullName evidence="2">ParA family protein</fullName>
    </submittedName>
</protein>
<evidence type="ECO:0000259" key="1">
    <source>
        <dbReference type="Pfam" id="PF13614"/>
    </source>
</evidence>
<name>A0ABV2A685_9ACTN</name>
<dbReference type="SUPFAM" id="SSF52540">
    <property type="entry name" value="P-loop containing nucleoside triphosphate hydrolases"/>
    <property type="match status" value="1"/>
</dbReference>
<evidence type="ECO:0000313" key="2">
    <source>
        <dbReference type="EMBL" id="MES0838365.1"/>
    </source>
</evidence>
<dbReference type="Proteomes" id="UP001432401">
    <property type="component" value="Unassembled WGS sequence"/>
</dbReference>
<dbReference type="Pfam" id="PF13614">
    <property type="entry name" value="AAA_31"/>
    <property type="match status" value="1"/>
</dbReference>
<keyword evidence="3" id="KW-1185">Reference proteome</keyword>
<comment type="caution">
    <text evidence="2">The sequence shown here is derived from an EMBL/GenBank/DDBJ whole genome shotgun (WGS) entry which is preliminary data.</text>
</comment>
<evidence type="ECO:0000313" key="3">
    <source>
        <dbReference type="Proteomes" id="UP001432401"/>
    </source>
</evidence>
<dbReference type="InterPro" id="IPR027417">
    <property type="entry name" value="P-loop_NTPase"/>
</dbReference>
<organism evidence="2 3">
    <name type="scientific">Nocardiopsis tropica</name>
    <dbReference type="NCBI Taxonomy" id="109330"/>
    <lineage>
        <taxon>Bacteria</taxon>
        <taxon>Bacillati</taxon>
        <taxon>Actinomycetota</taxon>
        <taxon>Actinomycetes</taxon>
        <taxon>Streptosporangiales</taxon>
        <taxon>Nocardiopsidaceae</taxon>
        <taxon>Nocardiopsis</taxon>
    </lineage>
</organism>
<proteinExistence type="predicted"/>
<dbReference type="EMBL" id="JBEQNB010000028">
    <property type="protein sequence ID" value="MES0838365.1"/>
    <property type="molecule type" value="Genomic_DNA"/>
</dbReference>
<accession>A0ABV2A685</accession>
<dbReference type="Gene3D" id="3.40.50.300">
    <property type="entry name" value="P-loop containing nucleotide triphosphate hydrolases"/>
    <property type="match status" value="1"/>
</dbReference>
<feature type="domain" description="AAA" evidence="1">
    <location>
        <begin position="4"/>
        <end position="156"/>
    </location>
</feature>
<gene>
    <name evidence="2" type="ORF">ABUK86_31680</name>
</gene>
<dbReference type="InterPro" id="IPR050678">
    <property type="entry name" value="DNA_Partitioning_ATPase"/>
</dbReference>
<dbReference type="PANTHER" id="PTHR13696">
    <property type="entry name" value="P-LOOP CONTAINING NUCLEOSIDE TRIPHOSPHATE HYDROLASE"/>
    <property type="match status" value="1"/>
</dbReference>
<reference evidence="2 3" key="1">
    <citation type="submission" date="2024-06" db="EMBL/GenBank/DDBJ databases">
        <authorList>
            <person name="Bataeva Y.V."/>
            <person name="Grigorian L.N."/>
            <person name="Solomentsev V.I."/>
        </authorList>
    </citation>
    <scope>NUCLEOTIDE SEQUENCE [LARGE SCALE GENOMIC DNA]</scope>
    <source>
        <strain evidence="3">SCPM-O-B-12605 (RCAM04882)</strain>
    </source>
</reference>